<dbReference type="RefSeq" id="XP_007700796.1">
    <property type="nucleotide sequence ID" value="XM_007702606.1"/>
</dbReference>
<gene>
    <name evidence="1" type="ORF">COCSADRAFT_331640</name>
</gene>
<dbReference type="KEGG" id="bsc:COCSADRAFT_331640"/>
<dbReference type="HOGENOM" id="CLU_2687441_0_0_1"/>
<dbReference type="AlphaFoldDB" id="M2T439"/>
<dbReference type="GeneID" id="19137066"/>
<dbReference type="OrthoDB" id="3672965at2759"/>
<accession>M2T439</accession>
<dbReference type="Proteomes" id="UP000016934">
    <property type="component" value="Unassembled WGS sequence"/>
</dbReference>
<reference evidence="2" key="2">
    <citation type="journal article" date="2013" name="PLoS Genet.">
        <title>Comparative genome structure, secondary metabolite, and effector coding capacity across Cochliobolus pathogens.</title>
        <authorList>
            <person name="Condon B.J."/>
            <person name="Leng Y."/>
            <person name="Wu D."/>
            <person name="Bushley K.E."/>
            <person name="Ohm R.A."/>
            <person name="Otillar R."/>
            <person name="Martin J."/>
            <person name="Schackwitz W."/>
            <person name="Grimwood J."/>
            <person name="MohdZainudin N."/>
            <person name="Xue C."/>
            <person name="Wang R."/>
            <person name="Manning V.A."/>
            <person name="Dhillon B."/>
            <person name="Tu Z.J."/>
            <person name="Steffenson B.J."/>
            <person name="Salamov A."/>
            <person name="Sun H."/>
            <person name="Lowry S."/>
            <person name="LaButti K."/>
            <person name="Han J."/>
            <person name="Copeland A."/>
            <person name="Lindquist E."/>
            <person name="Barry K."/>
            <person name="Schmutz J."/>
            <person name="Baker S.E."/>
            <person name="Ciuffetti L.M."/>
            <person name="Grigoriev I.V."/>
            <person name="Zhong S."/>
            <person name="Turgeon B.G."/>
        </authorList>
    </citation>
    <scope>NUCLEOTIDE SEQUENCE [LARGE SCALE GENOMIC DNA]</scope>
    <source>
        <strain evidence="2">ND90Pr / ATCC 201652</strain>
    </source>
</reference>
<name>M2T439_COCSN</name>
<evidence type="ECO:0000313" key="2">
    <source>
        <dbReference type="Proteomes" id="UP000016934"/>
    </source>
</evidence>
<protein>
    <submittedName>
        <fullName evidence="1">Uncharacterized protein</fullName>
    </submittedName>
</protein>
<dbReference type="EMBL" id="KB445644">
    <property type="protein sequence ID" value="EMD63782.1"/>
    <property type="molecule type" value="Genomic_DNA"/>
</dbReference>
<keyword evidence="2" id="KW-1185">Reference proteome</keyword>
<organism evidence="1 2">
    <name type="scientific">Cochliobolus sativus (strain ND90Pr / ATCC 201652)</name>
    <name type="common">Common root rot and spot blotch fungus</name>
    <name type="synonym">Bipolaris sorokiniana</name>
    <dbReference type="NCBI Taxonomy" id="665912"/>
    <lineage>
        <taxon>Eukaryota</taxon>
        <taxon>Fungi</taxon>
        <taxon>Dikarya</taxon>
        <taxon>Ascomycota</taxon>
        <taxon>Pezizomycotina</taxon>
        <taxon>Dothideomycetes</taxon>
        <taxon>Pleosporomycetidae</taxon>
        <taxon>Pleosporales</taxon>
        <taxon>Pleosporineae</taxon>
        <taxon>Pleosporaceae</taxon>
        <taxon>Bipolaris</taxon>
    </lineage>
</organism>
<proteinExistence type="predicted"/>
<sequence>MWWEWGALSGWAGQALINGPDAGGSGWGGWALQTASEAVQKKRATVCLRGSVACSIATSRALWGGRVPSPTPEP</sequence>
<reference evidence="1 2" key="1">
    <citation type="journal article" date="2012" name="PLoS Pathog.">
        <title>Diverse lifestyles and strategies of plant pathogenesis encoded in the genomes of eighteen Dothideomycetes fungi.</title>
        <authorList>
            <person name="Ohm R.A."/>
            <person name="Feau N."/>
            <person name="Henrissat B."/>
            <person name="Schoch C.L."/>
            <person name="Horwitz B.A."/>
            <person name="Barry K.W."/>
            <person name="Condon B.J."/>
            <person name="Copeland A.C."/>
            <person name="Dhillon B."/>
            <person name="Glaser F."/>
            <person name="Hesse C.N."/>
            <person name="Kosti I."/>
            <person name="LaButti K."/>
            <person name="Lindquist E.A."/>
            <person name="Lucas S."/>
            <person name="Salamov A.A."/>
            <person name="Bradshaw R.E."/>
            <person name="Ciuffetti L."/>
            <person name="Hamelin R.C."/>
            <person name="Kema G.H.J."/>
            <person name="Lawrence C."/>
            <person name="Scott J.A."/>
            <person name="Spatafora J.W."/>
            <person name="Turgeon B.G."/>
            <person name="de Wit P.J.G.M."/>
            <person name="Zhong S."/>
            <person name="Goodwin S.B."/>
            <person name="Grigoriev I.V."/>
        </authorList>
    </citation>
    <scope>NUCLEOTIDE SEQUENCE [LARGE SCALE GENOMIC DNA]</scope>
    <source>
        <strain evidence="2">ND90Pr / ATCC 201652</strain>
    </source>
</reference>
<evidence type="ECO:0000313" key="1">
    <source>
        <dbReference type="EMBL" id="EMD63782.1"/>
    </source>
</evidence>